<name>A0A8S9NP69_BRACR</name>
<dbReference type="EMBL" id="QGKX02001621">
    <property type="protein sequence ID" value="KAF3502899.1"/>
    <property type="molecule type" value="Genomic_DNA"/>
</dbReference>
<dbReference type="Proteomes" id="UP000712600">
    <property type="component" value="Unassembled WGS sequence"/>
</dbReference>
<dbReference type="AlphaFoldDB" id="A0A8S9NP69"/>
<evidence type="ECO:0000256" key="1">
    <source>
        <dbReference type="SAM" id="Phobius"/>
    </source>
</evidence>
<gene>
    <name evidence="2" type="ORF">F2Q69_00042299</name>
</gene>
<accession>A0A8S9NP69</accession>
<evidence type="ECO:0000313" key="2">
    <source>
        <dbReference type="EMBL" id="KAF3502899.1"/>
    </source>
</evidence>
<evidence type="ECO:0000313" key="3">
    <source>
        <dbReference type="Proteomes" id="UP000712600"/>
    </source>
</evidence>
<protein>
    <submittedName>
        <fullName evidence="2">Uncharacterized protein</fullName>
    </submittedName>
</protein>
<keyword evidence="1" id="KW-1133">Transmembrane helix</keyword>
<keyword evidence="1" id="KW-0472">Membrane</keyword>
<comment type="caution">
    <text evidence="2">The sequence shown here is derived from an EMBL/GenBank/DDBJ whole genome shotgun (WGS) entry which is preliminary data.</text>
</comment>
<feature type="transmembrane region" description="Helical" evidence="1">
    <location>
        <begin position="108"/>
        <end position="128"/>
    </location>
</feature>
<proteinExistence type="predicted"/>
<reference evidence="2" key="1">
    <citation type="submission" date="2019-12" db="EMBL/GenBank/DDBJ databases">
        <title>Genome sequencing and annotation of Brassica cretica.</title>
        <authorList>
            <person name="Studholme D.J."/>
            <person name="Sarris P."/>
        </authorList>
    </citation>
    <scope>NUCLEOTIDE SEQUENCE</scope>
    <source>
        <strain evidence="2">PFS-109/04</strain>
        <tissue evidence="2">Leaf</tissue>
    </source>
</reference>
<organism evidence="2 3">
    <name type="scientific">Brassica cretica</name>
    <name type="common">Mustard</name>
    <dbReference type="NCBI Taxonomy" id="69181"/>
    <lineage>
        <taxon>Eukaryota</taxon>
        <taxon>Viridiplantae</taxon>
        <taxon>Streptophyta</taxon>
        <taxon>Embryophyta</taxon>
        <taxon>Tracheophyta</taxon>
        <taxon>Spermatophyta</taxon>
        <taxon>Magnoliopsida</taxon>
        <taxon>eudicotyledons</taxon>
        <taxon>Gunneridae</taxon>
        <taxon>Pentapetalae</taxon>
        <taxon>rosids</taxon>
        <taxon>malvids</taxon>
        <taxon>Brassicales</taxon>
        <taxon>Brassicaceae</taxon>
        <taxon>Brassiceae</taxon>
        <taxon>Brassica</taxon>
    </lineage>
</organism>
<keyword evidence="1" id="KW-0812">Transmembrane</keyword>
<sequence length="210" mass="23829">MEITFILLLGSTDSLKHLIDLVLGVDLWYQLGLCEYASIFRKTYVAWLISRSSFQKSFDISVVNTNVEVPGTVEIKGPSAKFRTSIDRCWDVNVDRWSNGMARPLFKAFVYATSCVIALFCILLFVFWNVTLMYEQIFCSIGCLKDVCNIFSRYVQYTSVYCSCVAIWSGCRSMFYEQIDVGGLMSIDGRLALSIGWLDRVLPQAASDRS</sequence>